<dbReference type="EMBL" id="QUSF01000061">
    <property type="protein sequence ID" value="RLV97235.1"/>
    <property type="molecule type" value="Genomic_DNA"/>
</dbReference>
<protein>
    <submittedName>
        <fullName evidence="2">Uncharacterized protein</fullName>
    </submittedName>
</protein>
<dbReference type="Proteomes" id="UP000276834">
    <property type="component" value="Unassembled WGS sequence"/>
</dbReference>
<feature type="transmembrane region" description="Helical" evidence="1">
    <location>
        <begin position="79"/>
        <end position="98"/>
    </location>
</feature>
<organism evidence="2 3">
    <name type="scientific">Chloebia gouldiae</name>
    <name type="common">Gouldian finch</name>
    <name type="synonym">Erythrura gouldiae</name>
    <dbReference type="NCBI Taxonomy" id="44316"/>
    <lineage>
        <taxon>Eukaryota</taxon>
        <taxon>Metazoa</taxon>
        <taxon>Chordata</taxon>
        <taxon>Craniata</taxon>
        <taxon>Vertebrata</taxon>
        <taxon>Euteleostomi</taxon>
        <taxon>Archelosauria</taxon>
        <taxon>Archosauria</taxon>
        <taxon>Dinosauria</taxon>
        <taxon>Saurischia</taxon>
        <taxon>Theropoda</taxon>
        <taxon>Coelurosauria</taxon>
        <taxon>Aves</taxon>
        <taxon>Neognathae</taxon>
        <taxon>Neoaves</taxon>
        <taxon>Telluraves</taxon>
        <taxon>Australaves</taxon>
        <taxon>Passeriformes</taxon>
        <taxon>Passeroidea</taxon>
        <taxon>Passeridae</taxon>
        <taxon>Chloebia</taxon>
    </lineage>
</organism>
<sequence length="106" mass="11479">MWEAALPGVRVTECFPQVKTSCVINVGVVLGTLVATRIHGTAISRILPGCEKPEPFQTRPELCLSMESKILSNGLDSTLVLFILLEFCVAVTVLAFGYGSTHTPTW</sequence>
<evidence type="ECO:0000313" key="2">
    <source>
        <dbReference type="EMBL" id="RLV97235.1"/>
    </source>
</evidence>
<comment type="caution">
    <text evidence="2">The sequence shown here is derived from an EMBL/GenBank/DDBJ whole genome shotgun (WGS) entry which is preliminary data.</text>
</comment>
<keyword evidence="1" id="KW-0812">Transmembrane</keyword>
<name>A0A3L8S4T2_CHLGU</name>
<accession>A0A3L8S4T2</accession>
<keyword evidence="1" id="KW-0472">Membrane</keyword>
<dbReference type="STRING" id="44316.ENSEGOP00005019086"/>
<keyword evidence="3" id="KW-1185">Reference proteome</keyword>
<dbReference type="AlphaFoldDB" id="A0A3L8S4T2"/>
<keyword evidence="1" id="KW-1133">Transmembrane helix</keyword>
<reference evidence="2 3" key="1">
    <citation type="journal article" date="2018" name="Proc. R. Soc. B">
        <title>A non-coding region near Follistatin controls head colour polymorphism in the Gouldian finch.</title>
        <authorList>
            <person name="Toomey M.B."/>
            <person name="Marques C.I."/>
            <person name="Andrade P."/>
            <person name="Araujo P.M."/>
            <person name="Sabatino S."/>
            <person name="Gazda M.A."/>
            <person name="Afonso S."/>
            <person name="Lopes R.J."/>
            <person name="Corbo J.C."/>
            <person name="Carneiro M."/>
        </authorList>
    </citation>
    <scope>NUCLEOTIDE SEQUENCE [LARGE SCALE GENOMIC DNA]</scope>
    <source>
        <strain evidence="2">Red01</strain>
        <tissue evidence="2">Muscle</tissue>
    </source>
</reference>
<gene>
    <name evidence="2" type="ORF">DV515_00012047</name>
</gene>
<evidence type="ECO:0000313" key="3">
    <source>
        <dbReference type="Proteomes" id="UP000276834"/>
    </source>
</evidence>
<evidence type="ECO:0000256" key="1">
    <source>
        <dbReference type="SAM" id="Phobius"/>
    </source>
</evidence>
<dbReference type="OrthoDB" id="10071849at2759"/>
<proteinExistence type="predicted"/>